<protein>
    <submittedName>
        <fullName evidence="2">Uncharacterized protein</fullName>
    </submittedName>
</protein>
<accession>A0A7S0LL99</accession>
<evidence type="ECO:0000256" key="1">
    <source>
        <dbReference type="SAM" id="MobiDB-lite"/>
    </source>
</evidence>
<dbReference type="EMBL" id="HBEY01035216">
    <property type="protein sequence ID" value="CAD8613433.1"/>
    <property type="molecule type" value="Transcribed_RNA"/>
</dbReference>
<feature type="region of interest" description="Disordered" evidence="1">
    <location>
        <begin position="1"/>
        <end position="73"/>
    </location>
</feature>
<gene>
    <name evidence="2" type="ORF">CPEL01642_LOCUS16813</name>
</gene>
<dbReference type="AlphaFoldDB" id="A0A7S0LL99"/>
<evidence type="ECO:0000313" key="2">
    <source>
        <dbReference type="EMBL" id="CAD8613433.1"/>
    </source>
</evidence>
<reference evidence="2" key="1">
    <citation type="submission" date="2021-01" db="EMBL/GenBank/DDBJ databases">
        <authorList>
            <person name="Corre E."/>
            <person name="Pelletier E."/>
            <person name="Niang G."/>
            <person name="Scheremetjew M."/>
            <person name="Finn R."/>
            <person name="Kale V."/>
            <person name="Holt S."/>
            <person name="Cochrane G."/>
            <person name="Meng A."/>
            <person name="Brown T."/>
            <person name="Cohen L."/>
        </authorList>
    </citation>
    <scope>NUCLEOTIDE SEQUENCE</scope>
    <source>
        <strain evidence="2">PLY182g</strain>
    </source>
</reference>
<name>A0A7S0LL99_9EUKA</name>
<sequence>MRTAAAQGDTRLQPPPATGGAPLGSGDAPLGREAADSRKPDRQTHKVTPLVVSIPRDGPIISRGGSRGGSNHLWGSGGKGDHFGALLVSLTSYTGGQHLRVVSIISGVLAAECAL</sequence>
<proteinExistence type="predicted"/>
<organism evidence="2">
    <name type="scientific">Coccolithus braarudii</name>
    <dbReference type="NCBI Taxonomy" id="221442"/>
    <lineage>
        <taxon>Eukaryota</taxon>
        <taxon>Haptista</taxon>
        <taxon>Haptophyta</taxon>
        <taxon>Prymnesiophyceae</taxon>
        <taxon>Coccolithales</taxon>
        <taxon>Coccolithaceae</taxon>
        <taxon>Coccolithus</taxon>
    </lineage>
</organism>
<feature type="compositionally biased region" description="Basic and acidic residues" evidence="1">
    <location>
        <begin position="33"/>
        <end position="44"/>
    </location>
</feature>